<sequence>MYECLTREMCDAVLCHPLGLPTVFQLSCAELVRGPMDSTVLLSAGLPERRKIGIFYWAKVEWFCCIPLGGDSLDLGQKFFLYAKINIKVQVGLGTTSLGTWELGTWDKD</sequence>
<name>A0A822Y8Y7_NELNU</name>
<dbReference type="AlphaFoldDB" id="A0A822Y8Y7"/>
<accession>A0A822Y8Y7</accession>
<organism evidence="1 2">
    <name type="scientific">Nelumbo nucifera</name>
    <name type="common">Sacred lotus</name>
    <dbReference type="NCBI Taxonomy" id="4432"/>
    <lineage>
        <taxon>Eukaryota</taxon>
        <taxon>Viridiplantae</taxon>
        <taxon>Streptophyta</taxon>
        <taxon>Embryophyta</taxon>
        <taxon>Tracheophyta</taxon>
        <taxon>Spermatophyta</taxon>
        <taxon>Magnoliopsida</taxon>
        <taxon>Proteales</taxon>
        <taxon>Nelumbonaceae</taxon>
        <taxon>Nelumbo</taxon>
    </lineage>
</organism>
<keyword evidence="2" id="KW-1185">Reference proteome</keyword>
<dbReference type="Proteomes" id="UP000607653">
    <property type="component" value="Unassembled WGS sequence"/>
</dbReference>
<protein>
    <submittedName>
        <fullName evidence="1">Uncharacterized protein</fullName>
    </submittedName>
</protein>
<reference evidence="1 2" key="1">
    <citation type="journal article" date="2020" name="Mol. Biol. Evol.">
        <title>Distinct Expression and Methylation Patterns for Genes with Different Fates following a Single Whole-Genome Duplication in Flowering Plants.</title>
        <authorList>
            <person name="Shi T."/>
            <person name="Rahmani R.S."/>
            <person name="Gugger P.F."/>
            <person name="Wang M."/>
            <person name="Li H."/>
            <person name="Zhang Y."/>
            <person name="Li Z."/>
            <person name="Wang Q."/>
            <person name="Van de Peer Y."/>
            <person name="Marchal K."/>
            <person name="Chen J."/>
        </authorList>
    </citation>
    <scope>NUCLEOTIDE SEQUENCE [LARGE SCALE GENOMIC DNA]</scope>
    <source>
        <tissue evidence="1">Leaf</tissue>
    </source>
</reference>
<comment type="caution">
    <text evidence="1">The sequence shown here is derived from an EMBL/GenBank/DDBJ whole genome shotgun (WGS) entry which is preliminary data.</text>
</comment>
<proteinExistence type="predicted"/>
<dbReference type="EMBL" id="DUZY01000002">
    <property type="protein sequence ID" value="DAD28031.1"/>
    <property type="molecule type" value="Genomic_DNA"/>
</dbReference>
<gene>
    <name evidence="1" type="ORF">HUJ06_029499</name>
</gene>
<evidence type="ECO:0000313" key="1">
    <source>
        <dbReference type="EMBL" id="DAD28031.1"/>
    </source>
</evidence>
<evidence type="ECO:0000313" key="2">
    <source>
        <dbReference type="Proteomes" id="UP000607653"/>
    </source>
</evidence>